<feature type="transmembrane region" description="Helical" evidence="1">
    <location>
        <begin position="59"/>
        <end position="78"/>
    </location>
</feature>
<keyword evidence="1" id="KW-0472">Membrane</keyword>
<name>A0A5S5CQH6_9ACTN</name>
<gene>
    <name evidence="2" type="ORF">BD833_11522</name>
</gene>
<feature type="transmembrane region" description="Helical" evidence="1">
    <location>
        <begin position="36"/>
        <end position="52"/>
    </location>
</feature>
<comment type="caution">
    <text evidence="2">The sequence shown here is derived from an EMBL/GenBank/DDBJ whole genome shotgun (WGS) entry which is preliminary data.</text>
</comment>
<feature type="transmembrane region" description="Helical" evidence="1">
    <location>
        <begin position="84"/>
        <end position="104"/>
    </location>
</feature>
<evidence type="ECO:0000256" key="1">
    <source>
        <dbReference type="SAM" id="Phobius"/>
    </source>
</evidence>
<proteinExistence type="predicted"/>
<dbReference type="AlphaFoldDB" id="A0A5S5CQH6"/>
<reference evidence="2 3" key="1">
    <citation type="submission" date="2019-07" db="EMBL/GenBank/DDBJ databases">
        <title>Genomic Encyclopedia of Archaeal and Bacterial Type Strains, Phase II (KMG-II): from individual species to whole genera.</title>
        <authorList>
            <person name="Goeker M."/>
        </authorList>
    </citation>
    <scope>NUCLEOTIDE SEQUENCE [LARGE SCALE GENOMIC DNA]</scope>
    <source>
        <strain evidence="2 3">DSM 46842</strain>
    </source>
</reference>
<keyword evidence="1" id="KW-1133">Transmembrane helix</keyword>
<keyword evidence="3" id="KW-1185">Reference proteome</keyword>
<dbReference type="Proteomes" id="UP000322499">
    <property type="component" value="Unassembled WGS sequence"/>
</dbReference>
<accession>A0A5S5CQH6</accession>
<evidence type="ECO:0000313" key="2">
    <source>
        <dbReference type="EMBL" id="TYP83782.1"/>
    </source>
</evidence>
<evidence type="ECO:0000313" key="3">
    <source>
        <dbReference type="Proteomes" id="UP000322499"/>
    </source>
</evidence>
<sequence length="113" mass="11487">MIRTDRPHALAVGVWAVFVVASVALAAQPGDPGAIPAHWLLILAVLGVLAFLGNRTAYAALVVLNVVLLGTALLLALPVPAALWAWYGLVGAALGALVGIPLLARRVAVGPTT</sequence>
<dbReference type="EMBL" id="VNHW01000015">
    <property type="protein sequence ID" value="TYP83782.1"/>
    <property type="molecule type" value="Genomic_DNA"/>
</dbReference>
<keyword evidence="1" id="KW-0812">Transmembrane</keyword>
<dbReference type="RefSeq" id="WP_166534722.1">
    <property type="nucleotide sequence ID" value="NZ_VNHW01000015.1"/>
</dbReference>
<organism evidence="2 3">
    <name type="scientific">Blastococcus xanthinilyticus</name>
    <dbReference type="NCBI Taxonomy" id="1564164"/>
    <lineage>
        <taxon>Bacteria</taxon>
        <taxon>Bacillati</taxon>
        <taxon>Actinomycetota</taxon>
        <taxon>Actinomycetes</taxon>
        <taxon>Geodermatophilales</taxon>
        <taxon>Geodermatophilaceae</taxon>
        <taxon>Blastococcus</taxon>
    </lineage>
</organism>
<protein>
    <submittedName>
        <fullName evidence="2">Uncharacterized protein</fullName>
    </submittedName>
</protein>